<protein>
    <submittedName>
        <fullName evidence="2">Uncharacterized protein</fullName>
    </submittedName>
</protein>
<dbReference type="Proteomes" id="UP000023351">
    <property type="component" value="Unassembled WGS sequence"/>
</dbReference>
<dbReference type="EMBL" id="JAOJ01000003">
    <property type="protein sequence ID" value="EUA67211.1"/>
    <property type="molecule type" value="Genomic_DNA"/>
</dbReference>
<dbReference type="AlphaFoldDB" id="X8DGM0"/>
<sequence length="38" mass="3970">MDYIDCCPTTGTLIVRARPGRSQAAGPVAGHQELVSTP</sequence>
<comment type="caution">
    <text evidence="2">The sequence shown here is derived from an EMBL/GenBank/DDBJ whole genome shotgun (WGS) entry which is preliminary data.</text>
</comment>
<feature type="region of interest" description="Disordered" evidence="1">
    <location>
        <begin position="18"/>
        <end position="38"/>
    </location>
</feature>
<evidence type="ECO:0000313" key="2">
    <source>
        <dbReference type="EMBL" id="EUA67211.1"/>
    </source>
</evidence>
<organism evidence="2 3">
    <name type="scientific">Mycobacteroides abscessus subsp. bolletii 1513</name>
    <dbReference type="NCBI Taxonomy" id="1299321"/>
    <lineage>
        <taxon>Bacteria</taxon>
        <taxon>Bacillati</taxon>
        <taxon>Actinomycetota</taxon>
        <taxon>Actinomycetes</taxon>
        <taxon>Mycobacteriales</taxon>
        <taxon>Mycobacteriaceae</taxon>
        <taxon>Mycobacteroides</taxon>
        <taxon>Mycobacteroides abscessus</taxon>
    </lineage>
</organism>
<name>X8DGM0_9MYCO</name>
<evidence type="ECO:0000256" key="1">
    <source>
        <dbReference type="SAM" id="MobiDB-lite"/>
    </source>
</evidence>
<dbReference type="PATRIC" id="fig|1299321.3.peg.5614"/>
<reference evidence="2 3" key="1">
    <citation type="submission" date="2013-12" db="EMBL/GenBank/DDBJ databases">
        <authorList>
            <person name="Zelazny A."/>
            <person name="Olivier K."/>
            <person name="Holland S."/>
            <person name="Lenaerts A."/>
            <person name="Ordway D."/>
            <person name="DeGroote M.A."/>
            <person name="Parker T."/>
            <person name="Sizemore C."/>
            <person name="Tallon L.J."/>
            <person name="Sadzewicz L.K."/>
            <person name="Sengamalay N."/>
            <person name="Fraser C.M."/>
            <person name="Hine E."/>
            <person name="Shefchek K.A."/>
            <person name="Das S.P."/>
            <person name="Tettelin H."/>
        </authorList>
    </citation>
    <scope>NUCLEOTIDE SEQUENCE [LARGE SCALE GENOMIC DNA]</scope>
    <source>
        <strain evidence="2 3">1513</strain>
    </source>
</reference>
<accession>X8DGM0</accession>
<gene>
    <name evidence="2" type="ORF">I540_5800</name>
</gene>
<proteinExistence type="predicted"/>
<evidence type="ECO:0000313" key="3">
    <source>
        <dbReference type="Proteomes" id="UP000023351"/>
    </source>
</evidence>